<dbReference type="AlphaFoldDB" id="A0A0D2M3S6"/>
<gene>
    <name evidence="1" type="ORF">HYPSUDRAFT_45832</name>
</gene>
<dbReference type="PROSITE" id="PS51257">
    <property type="entry name" value="PROKAR_LIPOPROTEIN"/>
    <property type="match status" value="1"/>
</dbReference>
<proteinExistence type="predicted"/>
<name>A0A0D2M3S6_HYPSF</name>
<evidence type="ECO:0000313" key="2">
    <source>
        <dbReference type="Proteomes" id="UP000054270"/>
    </source>
</evidence>
<protein>
    <submittedName>
        <fullName evidence="1">Uncharacterized protein</fullName>
    </submittedName>
</protein>
<reference evidence="2" key="1">
    <citation type="submission" date="2014-04" db="EMBL/GenBank/DDBJ databases">
        <title>Evolutionary Origins and Diversification of the Mycorrhizal Mutualists.</title>
        <authorList>
            <consortium name="DOE Joint Genome Institute"/>
            <consortium name="Mycorrhizal Genomics Consortium"/>
            <person name="Kohler A."/>
            <person name="Kuo A."/>
            <person name="Nagy L.G."/>
            <person name="Floudas D."/>
            <person name="Copeland A."/>
            <person name="Barry K.W."/>
            <person name="Cichocki N."/>
            <person name="Veneault-Fourrey C."/>
            <person name="LaButti K."/>
            <person name="Lindquist E.A."/>
            <person name="Lipzen A."/>
            <person name="Lundell T."/>
            <person name="Morin E."/>
            <person name="Murat C."/>
            <person name="Riley R."/>
            <person name="Ohm R."/>
            <person name="Sun H."/>
            <person name="Tunlid A."/>
            <person name="Henrissat B."/>
            <person name="Grigoriev I.V."/>
            <person name="Hibbett D.S."/>
            <person name="Martin F."/>
        </authorList>
    </citation>
    <scope>NUCLEOTIDE SEQUENCE [LARGE SCALE GENOMIC DNA]</scope>
    <source>
        <strain evidence="2">FD-334 SS-4</strain>
    </source>
</reference>
<dbReference type="Proteomes" id="UP000054270">
    <property type="component" value="Unassembled WGS sequence"/>
</dbReference>
<accession>A0A0D2M3S6</accession>
<keyword evidence="2" id="KW-1185">Reference proteome</keyword>
<evidence type="ECO:0000313" key="1">
    <source>
        <dbReference type="EMBL" id="KJA17843.1"/>
    </source>
</evidence>
<organism evidence="1 2">
    <name type="scientific">Hypholoma sublateritium (strain FD-334 SS-4)</name>
    <dbReference type="NCBI Taxonomy" id="945553"/>
    <lineage>
        <taxon>Eukaryota</taxon>
        <taxon>Fungi</taxon>
        <taxon>Dikarya</taxon>
        <taxon>Basidiomycota</taxon>
        <taxon>Agaricomycotina</taxon>
        <taxon>Agaricomycetes</taxon>
        <taxon>Agaricomycetidae</taxon>
        <taxon>Agaricales</taxon>
        <taxon>Agaricineae</taxon>
        <taxon>Strophariaceae</taxon>
        <taxon>Hypholoma</taxon>
    </lineage>
</organism>
<dbReference type="EMBL" id="KN817597">
    <property type="protein sequence ID" value="KJA17843.1"/>
    <property type="molecule type" value="Genomic_DNA"/>
</dbReference>
<sequence length="120" mass="12921">MRQRAHVPNYAVCFSYPITVVACAKDIAHKASLKACFSSSHSHCHRKIPITGYPPAHTPSCGPIHPAGHCGGTIKSSNGPVVFPLLCFHIDSVEPHGNRTDVYPALDVTPCVVKLVLVRN</sequence>